<evidence type="ECO:0000256" key="5">
    <source>
        <dbReference type="SAM" id="MobiDB-lite"/>
    </source>
</evidence>
<evidence type="ECO:0000256" key="3">
    <source>
        <dbReference type="ARBA" id="ARBA00022853"/>
    </source>
</evidence>
<dbReference type="GeneID" id="30984301"/>
<dbReference type="EMBL" id="KV453913">
    <property type="protein sequence ID" value="ODV78840.1"/>
    <property type="molecule type" value="Genomic_DNA"/>
</dbReference>
<sequence>MTHEYVSAEREVVEDVQQQEKIANEEFKIWKKSVPLLYDTIHTNALEYPSLVVQWLPNYTYSENKNLINVKYLIGTNSNDHNYLKLGSIDLPSTLAPDFASVLPNALSIPIPLSNIETSNFRILSKWKQPSEINRLRLSPDGDKALTFNSNGIIHSYNLVNNDILEYNYHKQEGYGLEWISNEAFLSGSKDSQIALWNILKPSTPIQLFKNHKGGINDLSVNSISKDIFGSVSDDFTTQFHDIRVAGEPVIQVQNSHIQSAIDFHPDVQTLYSTAGKDNTVNLYDLRNPETPIRRFFGHSDTVIGVKWDLTNDPNVLVSWGLDKRVIYWDLANLEEDFVYPNSESENSKRKNSSKVDPCLKFIHAGHTNRINDLDIHPSISNLYATVGEDRLFEVWKPKTLLAEDENEEEESEKEEKEEEKNE</sequence>
<dbReference type="InterPro" id="IPR036322">
    <property type="entry name" value="WD40_repeat_dom_sf"/>
</dbReference>
<dbReference type="AlphaFoldDB" id="A0A1E4SH92"/>
<dbReference type="GO" id="GO:0006325">
    <property type="term" value="P:chromatin organization"/>
    <property type="evidence" value="ECO:0007669"/>
    <property type="project" value="UniProtKB-KW"/>
</dbReference>
<dbReference type="Gene3D" id="2.130.10.10">
    <property type="entry name" value="YVTN repeat-like/Quinoprotein amine dehydrogenase"/>
    <property type="match status" value="1"/>
</dbReference>
<dbReference type="SUPFAM" id="SSF50978">
    <property type="entry name" value="WD40 repeat-like"/>
    <property type="match status" value="1"/>
</dbReference>
<feature type="domain" description="Histone-binding protein RBBP4-like N-terminal" evidence="6">
    <location>
        <begin position="25"/>
        <end position="93"/>
    </location>
</feature>
<keyword evidence="2" id="KW-0677">Repeat</keyword>
<evidence type="ECO:0000256" key="2">
    <source>
        <dbReference type="ARBA" id="ARBA00022737"/>
    </source>
</evidence>
<dbReference type="InterPro" id="IPR015943">
    <property type="entry name" value="WD40/YVTN_repeat-like_dom_sf"/>
</dbReference>
<dbReference type="OrthoDB" id="427795at2759"/>
<dbReference type="InterPro" id="IPR001680">
    <property type="entry name" value="WD40_rpt"/>
</dbReference>
<protein>
    <submittedName>
        <fullName evidence="7">WD40 repeat-like protein</fullName>
    </submittedName>
</protein>
<evidence type="ECO:0000256" key="4">
    <source>
        <dbReference type="PROSITE-ProRule" id="PRU00221"/>
    </source>
</evidence>
<organism evidence="7 8">
    <name type="scientific">Suhomyces tanzawaensis NRRL Y-17324</name>
    <dbReference type="NCBI Taxonomy" id="984487"/>
    <lineage>
        <taxon>Eukaryota</taxon>
        <taxon>Fungi</taxon>
        <taxon>Dikarya</taxon>
        <taxon>Ascomycota</taxon>
        <taxon>Saccharomycotina</taxon>
        <taxon>Pichiomycetes</taxon>
        <taxon>Debaryomycetaceae</taxon>
        <taxon>Suhomyces</taxon>
    </lineage>
</organism>
<dbReference type="SMART" id="SM00320">
    <property type="entry name" value="WD40"/>
    <property type="match status" value="6"/>
</dbReference>
<evidence type="ECO:0000256" key="1">
    <source>
        <dbReference type="ARBA" id="ARBA00022574"/>
    </source>
</evidence>
<dbReference type="STRING" id="984487.A0A1E4SH92"/>
<reference evidence="8" key="1">
    <citation type="submission" date="2016-05" db="EMBL/GenBank/DDBJ databases">
        <title>Comparative genomics of biotechnologically important yeasts.</title>
        <authorList>
            <consortium name="DOE Joint Genome Institute"/>
            <person name="Riley R."/>
            <person name="Haridas S."/>
            <person name="Wolfe K.H."/>
            <person name="Lopes M.R."/>
            <person name="Hittinger C.T."/>
            <person name="Goker M."/>
            <person name="Salamov A."/>
            <person name="Wisecaver J."/>
            <person name="Long T.M."/>
            <person name="Aerts A.L."/>
            <person name="Barry K."/>
            <person name="Choi C."/>
            <person name="Clum A."/>
            <person name="Coughlan A.Y."/>
            <person name="Deshpande S."/>
            <person name="Douglass A.P."/>
            <person name="Hanson S.J."/>
            <person name="Klenk H.-P."/>
            <person name="Labutti K."/>
            <person name="Lapidus A."/>
            <person name="Lindquist E."/>
            <person name="Lipzen A."/>
            <person name="Meier-Kolthoff J.P."/>
            <person name="Ohm R.A."/>
            <person name="Otillar R.P."/>
            <person name="Pangilinan J."/>
            <person name="Peng Y."/>
            <person name="Rokas A."/>
            <person name="Rosa C.A."/>
            <person name="Scheuner C."/>
            <person name="Sibirny A.A."/>
            <person name="Slot J.C."/>
            <person name="Stielow J.B."/>
            <person name="Sun H."/>
            <person name="Kurtzman C.P."/>
            <person name="Blackwell M."/>
            <person name="Grigoriev I.V."/>
            <person name="Jeffries T.W."/>
        </authorList>
    </citation>
    <scope>NUCLEOTIDE SEQUENCE [LARGE SCALE GENOMIC DNA]</scope>
    <source>
        <strain evidence="8">NRRL Y-17324</strain>
    </source>
</reference>
<keyword evidence="3" id="KW-0156">Chromatin regulator</keyword>
<dbReference type="RefSeq" id="XP_020063962.1">
    <property type="nucleotide sequence ID" value="XM_020210165.1"/>
</dbReference>
<dbReference type="PROSITE" id="PS50082">
    <property type="entry name" value="WD_REPEATS_2"/>
    <property type="match status" value="2"/>
</dbReference>
<feature type="repeat" description="WD" evidence="4">
    <location>
        <begin position="296"/>
        <end position="339"/>
    </location>
</feature>
<feature type="repeat" description="WD" evidence="4">
    <location>
        <begin position="364"/>
        <end position="397"/>
    </location>
</feature>
<dbReference type="Pfam" id="PF12265">
    <property type="entry name" value="CAF1C_H4-bd"/>
    <property type="match status" value="1"/>
</dbReference>
<dbReference type="InterPro" id="IPR022052">
    <property type="entry name" value="Histone-bd_RBBP4-like_N"/>
</dbReference>
<evidence type="ECO:0000313" key="8">
    <source>
        <dbReference type="Proteomes" id="UP000094285"/>
    </source>
</evidence>
<keyword evidence="1 4" id="KW-0853">WD repeat</keyword>
<proteinExistence type="predicted"/>
<feature type="region of interest" description="Disordered" evidence="5">
    <location>
        <begin position="403"/>
        <end position="423"/>
    </location>
</feature>
<gene>
    <name evidence="7" type="ORF">CANTADRAFT_53141</name>
</gene>
<dbReference type="Proteomes" id="UP000094285">
    <property type="component" value="Unassembled WGS sequence"/>
</dbReference>
<keyword evidence="8" id="KW-1185">Reference proteome</keyword>
<dbReference type="InterPro" id="IPR050459">
    <property type="entry name" value="WD_repeat_RBAP46/RBAP48/MSI1"/>
</dbReference>
<evidence type="ECO:0000313" key="7">
    <source>
        <dbReference type="EMBL" id="ODV78840.1"/>
    </source>
</evidence>
<accession>A0A1E4SH92</accession>
<dbReference type="Pfam" id="PF00400">
    <property type="entry name" value="WD40"/>
    <property type="match status" value="1"/>
</dbReference>
<evidence type="ECO:0000259" key="6">
    <source>
        <dbReference type="Pfam" id="PF12265"/>
    </source>
</evidence>
<dbReference type="PANTHER" id="PTHR22850">
    <property type="entry name" value="WD40 REPEAT FAMILY"/>
    <property type="match status" value="1"/>
</dbReference>
<name>A0A1E4SH92_9ASCO</name>